<keyword evidence="1" id="KW-0732">Signal</keyword>
<proteinExistence type="predicted"/>
<comment type="caution">
    <text evidence="2">The sequence shown here is derived from an EMBL/GenBank/DDBJ whole genome shotgun (WGS) entry which is preliminary data.</text>
</comment>
<dbReference type="OrthoDB" id="1452958at2"/>
<evidence type="ECO:0000313" key="3">
    <source>
        <dbReference type="Proteomes" id="UP000077552"/>
    </source>
</evidence>
<gene>
    <name evidence="2" type="ORF">A7A78_03015</name>
</gene>
<keyword evidence="3" id="KW-1185">Reference proteome</keyword>
<evidence type="ECO:0008006" key="4">
    <source>
        <dbReference type="Google" id="ProtNLM"/>
    </source>
</evidence>
<dbReference type="STRING" id="1385699.A7A78_03015"/>
<feature type="chain" id="PRO_5008392198" description="DUF4595 domain-containing protein" evidence="1">
    <location>
        <begin position="21"/>
        <end position="307"/>
    </location>
</feature>
<dbReference type="RefSeq" id="WP_068761655.1">
    <property type="nucleotide sequence ID" value="NZ_LXIE01000012.1"/>
</dbReference>
<evidence type="ECO:0000256" key="1">
    <source>
        <dbReference type="SAM" id="SignalP"/>
    </source>
</evidence>
<dbReference type="EMBL" id="LXIE01000012">
    <property type="protein sequence ID" value="OAD91481.1"/>
    <property type="molecule type" value="Genomic_DNA"/>
</dbReference>
<evidence type="ECO:0000313" key="2">
    <source>
        <dbReference type="EMBL" id="OAD91481.1"/>
    </source>
</evidence>
<feature type="signal peptide" evidence="1">
    <location>
        <begin position="1"/>
        <end position="20"/>
    </location>
</feature>
<organism evidence="2 3">
    <name type="scientific">Aequorivita soesokkakensis</name>
    <dbReference type="NCBI Taxonomy" id="1385699"/>
    <lineage>
        <taxon>Bacteria</taxon>
        <taxon>Pseudomonadati</taxon>
        <taxon>Bacteroidota</taxon>
        <taxon>Flavobacteriia</taxon>
        <taxon>Flavobacteriales</taxon>
        <taxon>Flavobacteriaceae</taxon>
        <taxon>Aequorivita</taxon>
    </lineage>
</organism>
<dbReference type="AlphaFoldDB" id="A0A1A9LFE5"/>
<dbReference type="Proteomes" id="UP000077552">
    <property type="component" value="Unassembled WGS sequence"/>
</dbReference>
<accession>A0A1A9LFE5</accession>
<sequence length="307" mass="35763">MNKNTLLISLFLLVALGLRAQICHTSHFGLNNTTVTKIEETEYVNFHKPSARKNTYQFDAKGYVTQETFEYTGDNTPTVTQYIYDDNHTELTKQLMDEYGQPVKFFGKSGPYKIYDTPTGLLFDYPVVEKNAKGEVIKLKNEKKGMEKTFETKSNQLTYCYITENGIQKPEQVYDKNQRLLGTVQYNFPETYYSYENNVPVDNTYFISKLAFKYVYEFDGAGNWIQKMTFSALPTKKYQWELIAINTRIITYTDSKLNTKPSDVLHTLDVSNFDPIRKQYEANYTPTDVIDTNYFTQREAAFKKLLK</sequence>
<name>A0A1A9LFE5_9FLAO</name>
<reference evidence="2 3" key="1">
    <citation type="submission" date="2016-05" db="EMBL/GenBank/DDBJ databases">
        <title>Genome sequencing of Vitellibacter soesokkakensis RSSK-12.</title>
        <authorList>
            <person name="Thevarajoo S."/>
            <person name="Selvaratnam C."/>
            <person name="Goh K.M."/>
            <person name="Chan K.-G."/>
            <person name="Chong C.S."/>
        </authorList>
    </citation>
    <scope>NUCLEOTIDE SEQUENCE [LARGE SCALE GENOMIC DNA]</scope>
    <source>
        <strain evidence="2 3">RSSK-12</strain>
    </source>
</reference>
<protein>
    <recommendedName>
        <fullName evidence="4">DUF4595 domain-containing protein</fullName>
    </recommendedName>
</protein>